<name>A0A2X2UJ62_9FIRM</name>
<dbReference type="RefSeq" id="WP_174713935.1">
    <property type="nucleotide sequence ID" value="NZ_JAIWZC010000001.1"/>
</dbReference>
<dbReference type="Proteomes" id="UP000251853">
    <property type="component" value="Unassembled WGS sequence"/>
</dbReference>
<sequence>METDDFDTLDVLSVASSGDDTVSNSVDYSGVQMCLAYYDMSGVRHHVFSQVDKNGYASIPLPSNYASGDWFGFILLKRSLPPAGKYNVQVHFASNTFISYGGSSLWFSSHYNNVHDPESSFGVTGTYSSGDFYLSSNVSIGASAQQFNISNWLKSDTGTPPWGGYVSISFTKLSNDAPVQGGSPGTDNVDQDINQSISNNTAQQVEQGDTIIELIKNTIQTISSQLTAFWNQLAGEFTNLYAKMTQQHSEQLQADRDNTDDIIAADNANTDKVTGAIEKHGNFIIEGLKSLFIPSDEYFKSWFDGMYQFFNDRLGFLMLPVDLLVRMVDIYTSAGSSSVGIPFPEFKWMDGTVIIPGQTVQFDFLNTDWGKGIQDKLYFVGNLIMIGALLSLMHRKFEEVLRN</sequence>
<keyword evidence="2" id="KW-1185">Reference proteome</keyword>
<reference evidence="1 2" key="1">
    <citation type="submission" date="2018-06" db="EMBL/GenBank/DDBJ databases">
        <authorList>
            <consortium name="Pathogen Informatics"/>
            <person name="Doyle S."/>
        </authorList>
    </citation>
    <scope>NUCLEOTIDE SEQUENCE [LARGE SCALE GENOMIC DNA]</scope>
    <source>
        <strain evidence="1 2">NCTC11224</strain>
    </source>
</reference>
<protein>
    <submittedName>
        <fullName evidence="1">Uncharacterized protein</fullName>
    </submittedName>
</protein>
<gene>
    <name evidence="1" type="ORF">NCTC11224_05593</name>
</gene>
<evidence type="ECO:0000313" key="2">
    <source>
        <dbReference type="Proteomes" id="UP000251853"/>
    </source>
</evidence>
<dbReference type="EMBL" id="UAVW01000020">
    <property type="protein sequence ID" value="SQB16474.1"/>
    <property type="molecule type" value="Genomic_DNA"/>
</dbReference>
<dbReference type="AlphaFoldDB" id="A0A2X2UJ62"/>
<organism evidence="1 2">
    <name type="scientific">Enterocloster clostridioformis</name>
    <dbReference type="NCBI Taxonomy" id="1531"/>
    <lineage>
        <taxon>Bacteria</taxon>
        <taxon>Bacillati</taxon>
        <taxon>Bacillota</taxon>
        <taxon>Clostridia</taxon>
        <taxon>Lachnospirales</taxon>
        <taxon>Lachnospiraceae</taxon>
        <taxon>Enterocloster</taxon>
    </lineage>
</organism>
<proteinExistence type="predicted"/>
<accession>A0A2X2UJ62</accession>
<evidence type="ECO:0000313" key="1">
    <source>
        <dbReference type="EMBL" id="SQB16474.1"/>
    </source>
</evidence>